<protein>
    <submittedName>
        <fullName evidence="4">Class I SAM-dependent methyltransferase</fullName>
    </submittedName>
</protein>
<dbReference type="Pfam" id="PF13649">
    <property type="entry name" value="Methyltransf_25"/>
    <property type="match status" value="1"/>
</dbReference>
<dbReference type="InterPro" id="IPR041698">
    <property type="entry name" value="Methyltransf_25"/>
</dbReference>
<accession>A0A4Y8SPY1</accession>
<dbReference type="InterPro" id="IPR029063">
    <property type="entry name" value="SAM-dependent_MTases_sf"/>
</dbReference>
<gene>
    <name evidence="4" type="ORF">E2R66_00660</name>
</gene>
<dbReference type="OrthoDB" id="9789123at2"/>
<feature type="domain" description="Methyltransferase" evidence="3">
    <location>
        <begin position="34"/>
        <end position="121"/>
    </location>
</feature>
<evidence type="ECO:0000256" key="2">
    <source>
        <dbReference type="ARBA" id="ARBA00022679"/>
    </source>
</evidence>
<sequence>MKWNAELYDDKHSFVFQYGENVLELLGIQPDERILDLGCGTGYLTSQIQQKGAKVTGIDASPDMIAKAKATYPEVDFFVKDGTDFHFDEKFDAVFSNATLHWIKNADAAIKCVYDALKPGGRFVAEMGGKGNVQQLIAATRQVLRKHGYTRQAETEVWYFPSLGDYTSRLEAAGFRVAFASHFDRKTLLQDGDEGVAKWITMFAPLYLLGIPQSEKQELLKEITAILKPVYNQNGQWYADYKRLRFIAIKEI</sequence>
<evidence type="ECO:0000259" key="3">
    <source>
        <dbReference type="Pfam" id="PF13649"/>
    </source>
</evidence>
<dbReference type="GO" id="GO:0008168">
    <property type="term" value="F:methyltransferase activity"/>
    <property type="evidence" value="ECO:0007669"/>
    <property type="project" value="UniProtKB-KW"/>
</dbReference>
<name>A0A4Y8SPY1_9SPHI</name>
<dbReference type="GO" id="GO:0032259">
    <property type="term" value="P:methylation"/>
    <property type="evidence" value="ECO:0007669"/>
    <property type="project" value="UniProtKB-KW"/>
</dbReference>
<dbReference type="Proteomes" id="UP000297540">
    <property type="component" value="Unassembled WGS sequence"/>
</dbReference>
<dbReference type="AlphaFoldDB" id="A0A4Y8SPY1"/>
<evidence type="ECO:0000313" key="5">
    <source>
        <dbReference type="Proteomes" id="UP000297540"/>
    </source>
</evidence>
<dbReference type="Gene3D" id="3.40.50.150">
    <property type="entry name" value="Vaccinia Virus protein VP39"/>
    <property type="match status" value="1"/>
</dbReference>
<dbReference type="RefSeq" id="WP_133230363.1">
    <property type="nucleotide sequence ID" value="NZ_SOZE01000001.1"/>
</dbReference>
<proteinExistence type="predicted"/>
<dbReference type="EMBL" id="SOZE01000001">
    <property type="protein sequence ID" value="TFF40721.1"/>
    <property type="molecule type" value="Genomic_DNA"/>
</dbReference>
<evidence type="ECO:0000256" key="1">
    <source>
        <dbReference type="ARBA" id="ARBA00022603"/>
    </source>
</evidence>
<evidence type="ECO:0000313" key="4">
    <source>
        <dbReference type="EMBL" id="TFF40721.1"/>
    </source>
</evidence>
<comment type="caution">
    <text evidence="4">The sequence shown here is derived from an EMBL/GenBank/DDBJ whole genome shotgun (WGS) entry which is preliminary data.</text>
</comment>
<reference evidence="4 5" key="1">
    <citation type="journal article" date="2017" name="Int. J. Syst. Evol. Microbiol.">
        <title>Mucilaginibacterpsychrotolerans sp. nov., isolated from peatlands.</title>
        <authorList>
            <person name="Deng Y."/>
            <person name="Shen L."/>
            <person name="Xu B."/>
            <person name="Liu Y."/>
            <person name="Gu Z."/>
            <person name="Liu H."/>
            <person name="Zhou Y."/>
        </authorList>
    </citation>
    <scope>NUCLEOTIDE SEQUENCE [LARGE SCALE GENOMIC DNA]</scope>
    <source>
        <strain evidence="4 5">NH7-4</strain>
    </source>
</reference>
<keyword evidence="1 4" id="KW-0489">Methyltransferase</keyword>
<dbReference type="SUPFAM" id="SSF53335">
    <property type="entry name" value="S-adenosyl-L-methionine-dependent methyltransferases"/>
    <property type="match status" value="1"/>
</dbReference>
<dbReference type="CDD" id="cd02440">
    <property type="entry name" value="AdoMet_MTases"/>
    <property type="match status" value="1"/>
</dbReference>
<dbReference type="PANTHER" id="PTHR43861:SF1">
    <property type="entry name" value="TRANS-ACONITATE 2-METHYLTRANSFERASE"/>
    <property type="match status" value="1"/>
</dbReference>
<keyword evidence="2 4" id="KW-0808">Transferase</keyword>
<keyword evidence="5" id="KW-1185">Reference proteome</keyword>
<organism evidence="4 5">
    <name type="scientific">Mucilaginibacter psychrotolerans</name>
    <dbReference type="NCBI Taxonomy" id="1524096"/>
    <lineage>
        <taxon>Bacteria</taxon>
        <taxon>Pseudomonadati</taxon>
        <taxon>Bacteroidota</taxon>
        <taxon>Sphingobacteriia</taxon>
        <taxon>Sphingobacteriales</taxon>
        <taxon>Sphingobacteriaceae</taxon>
        <taxon>Mucilaginibacter</taxon>
    </lineage>
</organism>
<dbReference type="PANTHER" id="PTHR43861">
    <property type="entry name" value="TRANS-ACONITATE 2-METHYLTRANSFERASE-RELATED"/>
    <property type="match status" value="1"/>
</dbReference>